<evidence type="ECO:0000313" key="4">
    <source>
        <dbReference type="Proteomes" id="UP001596145"/>
    </source>
</evidence>
<reference evidence="3 4" key="1">
    <citation type="journal article" date="2019" name="Int. J. Syst. Evol. Microbiol.">
        <title>The Global Catalogue of Microorganisms (GCM) 10K type strain sequencing project: providing services to taxonomists for standard genome sequencing and annotation.</title>
        <authorList>
            <consortium name="The Broad Institute Genomics Platform"/>
            <consortium name="The Broad Institute Genome Sequencing Center for Infectious Disease"/>
            <person name="Wu L."/>
            <person name="Ma J."/>
        </authorList>
    </citation>
    <scope>NUCLEOTIDE SEQUENCE [LARGE SCALE GENOMIC DNA]</scope>
    <source>
        <strain evidence="3 4">CGMCC 1.16026</strain>
    </source>
</reference>
<feature type="domain" description="DUF8055" evidence="2">
    <location>
        <begin position="4"/>
        <end position="120"/>
    </location>
</feature>
<dbReference type="Pfam" id="PF26240">
    <property type="entry name" value="DUF8055"/>
    <property type="match status" value="1"/>
</dbReference>
<dbReference type="AlphaFoldDB" id="A0ABD5QPX4"/>
<feature type="region of interest" description="Disordered" evidence="1">
    <location>
        <begin position="16"/>
        <end position="35"/>
    </location>
</feature>
<dbReference type="Proteomes" id="UP001596145">
    <property type="component" value="Unassembled WGS sequence"/>
</dbReference>
<keyword evidence="4" id="KW-1185">Reference proteome</keyword>
<accession>A0ABD5QPX4</accession>
<sequence length="125" mass="13994">MTTSQYAQRIADLAGRAREERESFEPPASPPAEERGLEYLRKGLGPTIAVYLRARTGDEHVRLSEVELSMLQAAVNDWLALYLRCHGSPRDPDVTVREAAELLVETHNVRDTAQLLTDVPPRTGR</sequence>
<evidence type="ECO:0000259" key="2">
    <source>
        <dbReference type="Pfam" id="PF26240"/>
    </source>
</evidence>
<comment type="caution">
    <text evidence="3">The sequence shown here is derived from an EMBL/GenBank/DDBJ whole genome shotgun (WGS) entry which is preliminary data.</text>
</comment>
<organism evidence="3 4">
    <name type="scientific">Halorubrum glutamatedens</name>
    <dbReference type="NCBI Taxonomy" id="2707018"/>
    <lineage>
        <taxon>Archaea</taxon>
        <taxon>Methanobacteriati</taxon>
        <taxon>Methanobacteriota</taxon>
        <taxon>Stenosarchaea group</taxon>
        <taxon>Halobacteria</taxon>
        <taxon>Halobacteriales</taxon>
        <taxon>Haloferacaceae</taxon>
        <taxon>Halorubrum</taxon>
    </lineage>
</organism>
<gene>
    <name evidence="3" type="ORF">ACFPJA_05775</name>
</gene>
<dbReference type="EMBL" id="JBHSKV010000007">
    <property type="protein sequence ID" value="MFC5134227.1"/>
    <property type="molecule type" value="Genomic_DNA"/>
</dbReference>
<dbReference type="RefSeq" id="WP_122104493.1">
    <property type="nucleotide sequence ID" value="NZ_JBHSKV010000007.1"/>
</dbReference>
<name>A0ABD5QPX4_9EURY</name>
<evidence type="ECO:0000256" key="1">
    <source>
        <dbReference type="SAM" id="MobiDB-lite"/>
    </source>
</evidence>
<protein>
    <recommendedName>
        <fullName evidence="2">DUF8055 domain-containing protein</fullName>
    </recommendedName>
</protein>
<evidence type="ECO:0000313" key="3">
    <source>
        <dbReference type="EMBL" id="MFC5134227.1"/>
    </source>
</evidence>
<proteinExistence type="predicted"/>
<dbReference type="InterPro" id="IPR058368">
    <property type="entry name" value="DUF8055"/>
</dbReference>